<evidence type="ECO:0000313" key="1">
    <source>
        <dbReference type="EMBL" id="CAG8748401.1"/>
    </source>
</evidence>
<reference evidence="1" key="1">
    <citation type="submission" date="2021-06" db="EMBL/GenBank/DDBJ databases">
        <authorList>
            <person name="Kallberg Y."/>
            <person name="Tangrot J."/>
            <person name="Rosling A."/>
        </authorList>
    </citation>
    <scope>NUCLEOTIDE SEQUENCE</scope>
    <source>
        <strain evidence="1">FL966</strain>
    </source>
</reference>
<accession>A0A9N9NLA2</accession>
<protein>
    <submittedName>
        <fullName evidence="1">14369_t:CDS:1</fullName>
    </submittedName>
</protein>
<proteinExistence type="predicted"/>
<organism evidence="1 2">
    <name type="scientific">Cetraspora pellucida</name>
    <dbReference type="NCBI Taxonomy" id="1433469"/>
    <lineage>
        <taxon>Eukaryota</taxon>
        <taxon>Fungi</taxon>
        <taxon>Fungi incertae sedis</taxon>
        <taxon>Mucoromycota</taxon>
        <taxon>Glomeromycotina</taxon>
        <taxon>Glomeromycetes</taxon>
        <taxon>Diversisporales</taxon>
        <taxon>Gigasporaceae</taxon>
        <taxon>Cetraspora</taxon>
    </lineage>
</organism>
<comment type="caution">
    <text evidence="1">The sequence shown here is derived from an EMBL/GenBank/DDBJ whole genome shotgun (WGS) entry which is preliminary data.</text>
</comment>
<dbReference type="Proteomes" id="UP000789759">
    <property type="component" value="Unassembled WGS sequence"/>
</dbReference>
<evidence type="ECO:0000313" key="2">
    <source>
        <dbReference type="Proteomes" id="UP000789759"/>
    </source>
</evidence>
<dbReference type="AlphaFoldDB" id="A0A9N9NLA2"/>
<dbReference type="OrthoDB" id="2430477at2759"/>
<dbReference type="EMBL" id="CAJVQA010017366">
    <property type="protein sequence ID" value="CAG8748401.1"/>
    <property type="molecule type" value="Genomic_DNA"/>
</dbReference>
<name>A0A9N9NLA2_9GLOM</name>
<sequence length="61" mass="6982">SFNILEFFKLYNKPVTPFISNYLTQLEAQLQSGTVDPPLNNKILIKFSTSHLDSSQYIIGF</sequence>
<gene>
    <name evidence="1" type="ORF">CPELLU_LOCUS14544</name>
</gene>
<feature type="non-terminal residue" evidence="1">
    <location>
        <position position="1"/>
    </location>
</feature>
<keyword evidence="2" id="KW-1185">Reference proteome</keyword>